<dbReference type="PANTHER" id="PTHR33053">
    <property type="entry name" value="PROTEIN, PUTATIVE-RELATED"/>
    <property type="match status" value="1"/>
</dbReference>
<reference evidence="2" key="1">
    <citation type="submission" date="2022-01" db="EMBL/GenBank/DDBJ databases">
        <authorList>
            <person name="King R."/>
        </authorList>
    </citation>
    <scope>NUCLEOTIDE SEQUENCE</scope>
</reference>
<keyword evidence="3" id="KW-1185">Reference proteome</keyword>
<evidence type="ECO:0000313" key="2">
    <source>
        <dbReference type="EMBL" id="CAG9822220.1"/>
    </source>
</evidence>
<dbReference type="PANTHER" id="PTHR33053:SF24">
    <property type="entry name" value="TRANSPOSASE DOMAIN-CONTAINING PROTEIN"/>
    <property type="match status" value="1"/>
</dbReference>
<evidence type="ECO:0000313" key="3">
    <source>
        <dbReference type="Proteomes" id="UP001153737"/>
    </source>
</evidence>
<reference evidence="2" key="2">
    <citation type="submission" date="2022-10" db="EMBL/GenBank/DDBJ databases">
        <authorList>
            <consortium name="ENA_rothamsted_submissions"/>
            <consortium name="culmorum"/>
            <person name="King R."/>
        </authorList>
    </citation>
    <scope>NUCLEOTIDE SEQUENCE</scope>
</reference>
<gene>
    <name evidence="2" type="ORF">PHAECO_LOCUS9754</name>
</gene>
<dbReference type="EMBL" id="OU896711">
    <property type="protein sequence ID" value="CAG9822220.1"/>
    <property type="molecule type" value="Genomic_DNA"/>
</dbReference>
<protein>
    <submittedName>
        <fullName evidence="2">Uncharacterized protein</fullName>
    </submittedName>
</protein>
<sequence>MLPDDEHNNTSSSASSFITDSDNIQNESLTDNEILLFDDLSSSQQVSILNSPVNEGSTQNNHYHPLNTVEKLKNWAVENKVTLIDSKPEYFHGLPRDARTFLATPKFTVTRKVDPGEYYHFGLQKSIEDLFKRISRAPSSPIEIGINIDGLPIAESSSSQFYPILGLESKDVFLIGLYHGYEKPKICDEFLSDFIEEAIKLTNNTTSKFLNSYLMLLQKHPYWQLRVKQQTDAAHHTDQSISLDIPNIDIIADVPSDYMHLVLLGVVKKLLCGLWCFGPPPHKFSSAQFTGISELLINLIPSFPSDFARKPRSLKEVKRWKATEFRHFLLYTGPVVLINVLPKKKYQHFLILLISIRILSSEKYCPMYIDYVEELIIYSVKSIEEIYGSHLLTHNFHNLLHLVDDVRKFGVLDNFSNFEYENFLQYLGTLIRKHDKPLQQVVRRYYESMNCREKVNVSEEISDFNLIKPHCDGPLVSGCSRPEFRSVVFPKFKLSCTLKDSSCALEDGTIIEIENFAFSPVLNENIVDMPWIIVQFSDSEEIVTVPYCWYNGSRKSIFYPSYPKNRMEKAIKNEVEPESDWQEYNVSLMRNILYDNFKIACAKASKCCVTSEVSELECLSEKRKPKRTKFTSSEDSGSDLDMPRPRQKGNIVVGIIIMDLDRKRKQVLSMQKKQMLKKYYKRTRPDKTALAHTCSMPSTSQLLLVDDDTSLTTLPSTSFTSPSTSQLLVDDMILEMIPLSRPCLLLVPLVL</sequence>
<dbReference type="Proteomes" id="UP001153737">
    <property type="component" value="Chromosome 5"/>
</dbReference>
<feature type="region of interest" description="Disordered" evidence="1">
    <location>
        <begin position="1"/>
        <end position="23"/>
    </location>
</feature>
<organism evidence="2 3">
    <name type="scientific">Phaedon cochleariae</name>
    <name type="common">Mustard beetle</name>
    <dbReference type="NCBI Taxonomy" id="80249"/>
    <lineage>
        <taxon>Eukaryota</taxon>
        <taxon>Metazoa</taxon>
        <taxon>Ecdysozoa</taxon>
        <taxon>Arthropoda</taxon>
        <taxon>Hexapoda</taxon>
        <taxon>Insecta</taxon>
        <taxon>Pterygota</taxon>
        <taxon>Neoptera</taxon>
        <taxon>Endopterygota</taxon>
        <taxon>Coleoptera</taxon>
        <taxon>Polyphaga</taxon>
        <taxon>Cucujiformia</taxon>
        <taxon>Chrysomeloidea</taxon>
        <taxon>Chrysomelidae</taxon>
        <taxon>Chrysomelinae</taxon>
        <taxon>Chrysomelini</taxon>
        <taxon>Phaedon</taxon>
    </lineage>
</organism>
<proteinExistence type="predicted"/>
<name>A0A9N9SHP1_PHACE</name>
<dbReference type="AlphaFoldDB" id="A0A9N9SHP1"/>
<accession>A0A9N9SHP1</accession>
<dbReference type="OrthoDB" id="10015795at2759"/>
<evidence type="ECO:0000256" key="1">
    <source>
        <dbReference type="SAM" id="MobiDB-lite"/>
    </source>
</evidence>